<accession>A0A2I0KZ11</accession>
<dbReference type="PANTHER" id="PTHR24286">
    <property type="entry name" value="CYTOCHROME P450 26"/>
    <property type="match status" value="1"/>
</dbReference>
<comment type="cofactor">
    <cofactor evidence="4">
        <name>heme</name>
        <dbReference type="ChEBI" id="CHEBI:30413"/>
    </cofactor>
</comment>
<gene>
    <name evidence="5" type="ORF">CRG98_005958</name>
</gene>
<evidence type="ECO:0000256" key="1">
    <source>
        <dbReference type="ARBA" id="ARBA00010617"/>
    </source>
</evidence>
<dbReference type="Gene3D" id="1.10.630.10">
    <property type="entry name" value="Cytochrome P450"/>
    <property type="match status" value="1"/>
</dbReference>
<evidence type="ECO:0000256" key="4">
    <source>
        <dbReference type="PIRSR" id="PIRSR602401-1"/>
    </source>
</evidence>
<evidence type="ECO:0000256" key="3">
    <source>
        <dbReference type="ARBA" id="ARBA00023004"/>
    </source>
</evidence>
<keyword evidence="6" id="KW-1185">Reference proteome</keyword>
<dbReference type="AlphaFoldDB" id="A0A2I0KZ11"/>
<dbReference type="GO" id="GO:0004497">
    <property type="term" value="F:monooxygenase activity"/>
    <property type="evidence" value="ECO:0007669"/>
    <property type="project" value="InterPro"/>
</dbReference>
<dbReference type="PRINTS" id="PR00463">
    <property type="entry name" value="EP450I"/>
</dbReference>
<comment type="similarity">
    <text evidence="1">Belongs to the cytochrome P450 family.</text>
</comment>
<protein>
    <submittedName>
        <fullName evidence="5">Uncharacterized protein</fullName>
    </submittedName>
</protein>
<proteinExistence type="inferred from homology"/>
<comment type="caution">
    <text evidence="5">The sequence shown here is derived from an EMBL/GenBank/DDBJ whole genome shotgun (WGS) entry which is preliminary data.</text>
</comment>
<dbReference type="SUPFAM" id="SSF48264">
    <property type="entry name" value="Cytochrome P450"/>
    <property type="match status" value="1"/>
</dbReference>
<dbReference type="PANTHER" id="PTHR24286:SF159">
    <property type="entry name" value="CYTOCHROME P450, FAMILY 724, SUBFAMILY A, POLYPEPTIDE 1"/>
    <property type="match status" value="1"/>
</dbReference>
<dbReference type="GO" id="GO:0010268">
    <property type="term" value="P:brassinosteroid homeostasis"/>
    <property type="evidence" value="ECO:0007669"/>
    <property type="project" value="TreeGrafter"/>
</dbReference>
<keyword evidence="4" id="KW-0349">Heme</keyword>
<evidence type="ECO:0000313" key="5">
    <source>
        <dbReference type="EMBL" id="PKI73717.1"/>
    </source>
</evidence>
<dbReference type="GO" id="GO:0005506">
    <property type="term" value="F:iron ion binding"/>
    <property type="evidence" value="ECO:0007669"/>
    <property type="project" value="InterPro"/>
</dbReference>
<sequence>MDEGLCIPAGWKVLPMFTASHFDPDLHANPMEFDPWRWSKDKGTHKTVTPFGGGAQLCPGYGLAQVELAFFLHHLVLNYRYVSIS</sequence>
<dbReference type="GO" id="GO:0016705">
    <property type="term" value="F:oxidoreductase activity, acting on paired donors, with incorporation or reduction of molecular oxygen"/>
    <property type="evidence" value="ECO:0007669"/>
    <property type="project" value="InterPro"/>
</dbReference>
<dbReference type="InterPro" id="IPR001128">
    <property type="entry name" value="Cyt_P450"/>
</dbReference>
<dbReference type="Proteomes" id="UP000233551">
    <property type="component" value="Unassembled WGS sequence"/>
</dbReference>
<dbReference type="GO" id="GO:0016125">
    <property type="term" value="P:sterol metabolic process"/>
    <property type="evidence" value="ECO:0007669"/>
    <property type="project" value="TreeGrafter"/>
</dbReference>
<dbReference type="GO" id="GO:0020037">
    <property type="term" value="F:heme binding"/>
    <property type="evidence" value="ECO:0007669"/>
    <property type="project" value="InterPro"/>
</dbReference>
<keyword evidence="3 4" id="KW-0408">Iron</keyword>
<dbReference type="Pfam" id="PF00067">
    <property type="entry name" value="p450"/>
    <property type="match status" value="1"/>
</dbReference>
<organism evidence="5 6">
    <name type="scientific">Punica granatum</name>
    <name type="common">Pomegranate</name>
    <dbReference type="NCBI Taxonomy" id="22663"/>
    <lineage>
        <taxon>Eukaryota</taxon>
        <taxon>Viridiplantae</taxon>
        <taxon>Streptophyta</taxon>
        <taxon>Embryophyta</taxon>
        <taxon>Tracheophyta</taxon>
        <taxon>Spermatophyta</taxon>
        <taxon>Magnoliopsida</taxon>
        <taxon>eudicotyledons</taxon>
        <taxon>Gunneridae</taxon>
        <taxon>Pentapetalae</taxon>
        <taxon>rosids</taxon>
        <taxon>malvids</taxon>
        <taxon>Myrtales</taxon>
        <taxon>Lythraceae</taxon>
        <taxon>Punica</taxon>
    </lineage>
</organism>
<dbReference type="GO" id="GO:0016132">
    <property type="term" value="P:brassinosteroid biosynthetic process"/>
    <property type="evidence" value="ECO:0007669"/>
    <property type="project" value="TreeGrafter"/>
</dbReference>
<dbReference type="STRING" id="22663.A0A2I0KZ11"/>
<dbReference type="EMBL" id="PGOL01000265">
    <property type="protein sequence ID" value="PKI73717.1"/>
    <property type="molecule type" value="Genomic_DNA"/>
</dbReference>
<dbReference type="InterPro" id="IPR036396">
    <property type="entry name" value="Cyt_P450_sf"/>
</dbReference>
<evidence type="ECO:0000256" key="2">
    <source>
        <dbReference type="ARBA" id="ARBA00022723"/>
    </source>
</evidence>
<dbReference type="InterPro" id="IPR002401">
    <property type="entry name" value="Cyt_P450_E_grp-I"/>
</dbReference>
<feature type="binding site" description="axial binding residue" evidence="4">
    <location>
        <position position="58"/>
    </location>
    <ligand>
        <name>heme</name>
        <dbReference type="ChEBI" id="CHEBI:30413"/>
    </ligand>
    <ligandPart>
        <name>Fe</name>
        <dbReference type="ChEBI" id="CHEBI:18248"/>
    </ligandPart>
</feature>
<name>A0A2I0KZ11_PUNGR</name>
<reference evidence="5 6" key="1">
    <citation type="submission" date="2017-11" db="EMBL/GenBank/DDBJ databases">
        <title>De-novo sequencing of pomegranate (Punica granatum L.) genome.</title>
        <authorList>
            <person name="Akparov Z."/>
            <person name="Amiraslanov A."/>
            <person name="Hajiyeva S."/>
            <person name="Abbasov M."/>
            <person name="Kaur K."/>
            <person name="Hamwieh A."/>
            <person name="Solovyev V."/>
            <person name="Salamov A."/>
            <person name="Braich B."/>
            <person name="Kosarev P."/>
            <person name="Mahmoud A."/>
            <person name="Hajiyev E."/>
            <person name="Babayeva S."/>
            <person name="Izzatullayeva V."/>
            <person name="Mammadov A."/>
            <person name="Mammadov A."/>
            <person name="Sharifova S."/>
            <person name="Ojaghi J."/>
            <person name="Eynullazada K."/>
            <person name="Bayramov B."/>
            <person name="Abdulazimova A."/>
            <person name="Shahmuradov I."/>
        </authorList>
    </citation>
    <scope>NUCLEOTIDE SEQUENCE [LARGE SCALE GENOMIC DNA]</scope>
    <source>
        <strain evidence="6">cv. AG2017</strain>
        <tissue evidence="5">Leaf</tissue>
    </source>
</reference>
<keyword evidence="2 4" id="KW-0479">Metal-binding</keyword>
<evidence type="ECO:0000313" key="6">
    <source>
        <dbReference type="Proteomes" id="UP000233551"/>
    </source>
</evidence>